<protein>
    <recommendedName>
        <fullName evidence="5">TrbC/VIRB2 family protein</fullName>
    </recommendedName>
</protein>
<name>A0A1E3WIR1_9VIBR</name>
<evidence type="ECO:0000313" key="3">
    <source>
        <dbReference type="EMBL" id="ODS09620.1"/>
    </source>
</evidence>
<reference evidence="3 4" key="1">
    <citation type="submission" date="2016-08" db="EMBL/GenBank/DDBJ databases">
        <title>Genome sequencing of Vibrio scophthalmi strain FP3289, an isolated from Paralichthys olivaceus.</title>
        <authorList>
            <person name="Han H.-J."/>
        </authorList>
    </citation>
    <scope>NUCLEOTIDE SEQUENCE [LARGE SCALE GENOMIC DNA]</scope>
    <source>
        <strain evidence="3 4">FP3289</strain>
    </source>
</reference>
<feature type="chain" id="PRO_5009139411" description="TrbC/VIRB2 family protein" evidence="2">
    <location>
        <begin position="26"/>
        <end position="97"/>
    </location>
</feature>
<proteinExistence type="predicted"/>
<feature type="transmembrane region" description="Helical" evidence="1">
    <location>
        <begin position="73"/>
        <end position="95"/>
    </location>
</feature>
<dbReference type="RefSeq" id="WP_069447472.1">
    <property type="nucleotide sequence ID" value="NZ_MDCJ01000006.1"/>
</dbReference>
<evidence type="ECO:0000313" key="4">
    <source>
        <dbReference type="Proteomes" id="UP000095131"/>
    </source>
</evidence>
<dbReference type="EMBL" id="MDCJ01000006">
    <property type="protein sequence ID" value="ODS09620.1"/>
    <property type="molecule type" value="Genomic_DNA"/>
</dbReference>
<feature type="transmembrane region" description="Helical" evidence="1">
    <location>
        <begin position="44"/>
        <end position="66"/>
    </location>
</feature>
<keyword evidence="1" id="KW-0472">Membrane</keyword>
<keyword evidence="1" id="KW-1133">Transmembrane helix</keyword>
<gene>
    <name evidence="3" type="ORF">VSF3289_03284</name>
</gene>
<keyword evidence="1" id="KW-0812">Transmembrane</keyword>
<evidence type="ECO:0000256" key="1">
    <source>
        <dbReference type="SAM" id="Phobius"/>
    </source>
</evidence>
<dbReference type="AlphaFoldDB" id="A0A1E3WIR1"/>
<sequence>MKTLNALFNHVSIAAFLFFANSAFASKEDPFEYIGDKAQEGTDSLLNIAIPVFVFALTALIILRAINVIGNRFLVIAALSLFGIALVPVVVPWAMGL</sequence>
<feature type="signal peptide" evidence="2">
    <location>
        <begin position="1"/>
        <end position="25"/>
    </location>
</feature>
<accession>A0A1E3WIR1</accession>
<organism evidence="3 4">
    <name type="scientific">Vibrio scophthalmi</name>
    <dbReference type="NCBI Taxonomy" id="45658"/>
    <lineage>
        <taxon>Bacteria</taxon>
        <taxon>Pseudomonadati</taxon>
        <taxon>Pseudomonadota</taxon>
        <taxon>Gammaproteobacteria</taxon>
        <taxon>Vibrionales</taxon>
        <taxon>Vibrionaceae</taxon>
        <taxon>Vibrio</taxon>
    </lineage>
</organism>
<evidence type="ECO:0000256" key="2">
    <source>
        <dbReference type="SAM" id="SignalP"/>
    </source>
</evidence>
<comment type="caution">
    <text evidence="3">The sequence shown here is derived from an EMBL/GenBank/DDBJ whole genome shotgun (WGS) entry which is preliminary data.</text>
</comment>
<dbReference type="Proteomes" id="UP000095131">
    <property type="component" value="Unassembled WGS sequence"/>
</dbReference>
<keyword evidence="2" id="KW-0732">Signal</keyword>
<evidence type="ECO:0008006" key="5">
    <source>
        <dbReference type="Google" id="ProtNLM"/>
    </source>
</evidence>